<name>A0ABT4EVR1_9BACI</name>
<keyword evidence="2" id="KW-1185">Reference proteome</keyword>
<reference evidence="1 2" key="1">
    <citation type="submission" date="2022-05" db="EMBL/GenBank/DDBJ databases">
        <title>Genome Sequencing of Bee-Associated Microbes.</title>
        <authorList>
            <person name="Dunlap C."/>
        </authorList>
    </citation>
    <scope>NUCLEOTIDE SEQUENCE [LARGE SCALE GENOMIC DNA]</scope>
    <source>
        <strain evidence="1 2">NRRL BD-083</strain>
    </source>
</reference>
<evidence type="ECO:0008006" key="3">
    <source>
        <dbReference type="Google" id="ProtNLM"/>
    </source>
</evidence>
<dbReference type="EMBL" id="JAMDLZ010000040">
    <property type="protein sequence ID" value="MCY9549108.1"/>
    <property type="molecule type" value="Genomic_DNA"/>
</dbReference>
<evidence type="ECO:0000313" key="2">
    <source>
        <dbReference type="Proteomes" id="UP001527052"/>
    </source>
</evidence>
<proteinExistence type="predicted"/>
<accession>A0ABT4EVR1</accession>
<protein>
    <recommendedName>
        <fullName evidence="3">Resolvase/invertase-type recombinase catalytic domain-containing protein</fullName>
    </recommendedName>
</protein>
<sequence>MKTASTSHTNNEGLVYGRVSNSGTLDTEECWHVLVTARAEFGVVLRAKSYYIFFIFRFMIGLEMMKEIRKNILWEDYKHDEQKL</sequence>
<organism evidence="1 2">
    <name type="scientific">Lysinibacillus xylanilyticus</name>
    <dbReference type="NCBI Taxonomy" id="582475"/>
    <lineage>
        <taxon>Bacteria</taxon>
        <taxon>Bacillati</taxon>
        <taxon>Bacillota</taxon>
        <taxon>Bacilli</taxon>
        <taxon>Bacillales</taxon>
        <taxon>Bacillaceae</taxon>
        <taxon>Lysinibacillus</taxon>
    </lineage>
</organism>
<dbReference type="RefSeq" id="WP_268639101.1">
    <property type="nucleotide sequence ID" value="NZ_JAMDLZ010000040.1"/>
</dbReference>
<comment type="caution">
    <text evidence="1">The sequence shown here is derived from an EMBL/GenBank/DDBJ whole genome shotgun (WGS) entry which is preliminary data.</text>
</comment>
<evidence type="ECO:0000313" key="1">
    <source>
        <dbReference type="EMBL" id="MCY9549108.1"/>
    </source>
</evidence>
<dbReference type="Proteomes" id="UP001527052">
    <property type="component" value="Unassembled WGS sequence"/>
</dbReference>
<gene>
    <name evidence="1" type="ORF">M5W82_19710</name>
</gene>